<keyword evidence="3" id="KW-1185">Reference proteome</keyword>
<dbReference type="PANTHER" id="PTHR40112">
    <property type="entry name" value="H2HPP ISOMERASE"/>
    <property type="match status" value="1"/>
</dbReference>
<dbReference type="InterPro" id="IPR052535">
    <property type="entry name" value="Bacilysin_H2HPP_isomerase"/>
</dbReference>
<name>A0ABS5PSR5_9FIRM</name>
<evidence type="ECO:0000313" key="2">
    <source>
        <dbReference type="EMBL" id="MBS7527406.1"/>
    </source>
</evidence>
<comment type="caution">
    <text evidence="2">The sequence shown here is derived from an EMBL/GenBank/DDBJ whole genome shotgun (WGS) entry which is preliminary data.</text>
</comment>
<evidence type="ECO:0000259" key="1">
    <source>
        <dbReference type="Pfam" id="PF07883"/>
    </source>
</evidence>
<dbReference type="Pfam" id="PF07883">
    <property type="entry name" value="Cupin_2"/>
    <property type="match status" value="1"/>
</dbReference>
<dbReference type="InterPro" id="IPR014710">
    <property type="entry name" value="RmlC-like_jellyroll"/>
</dbReference>
<dbReference type="PANTHER" id="PTHR40112:SF1">
    <property type="entry name" value="H2HPP ISOMERASE"/>
    <property type="match status" value="1"/>
</dbReference>
<dbReference type="EMBL" id="JAHBCL010000020">
    <property type="protein sequence ID" value="MBS7527406.1"/>
    <property type="molecule type" value="Genomic_DNA"/>
</dbReference>
<dbReference type="InterPro" id="IPR013096">
    <property type="entry name" value="Cupin_2"/>
</dbReference>
<dbReference type="RefSeq" id="WP_213237267.1">
    <property type="nucleotide sequence ID" value="NZ_JAHBCL010000020.1"/>
</dbReference>
<reference evidence="2 3" key="1">
    <citation type="submission" date="2021-05" db="EMBL/GenBank/DDBJ databases">
        <title>Fusibacter ferrireducens sp. nov., an anaerobic, sulfur- and Fe-reducing bacterium isolated from the mangrove sediment.</title>
        <authorList>
            <person name="Qiu D."/>
        </authorList>
    </citation>
    <scope>NUCLEOTIDE SEQUENCE [LARGE SCALE GENOMIC DNA]</scope>
    <source>
        <strain evidence="2 3">DSM 12116</strain>
    </source>
</reference>
<gene>
    <name evidence="2" type="ORF">KHM83_12045</name>
</gene>
<proteinExistence type="predicted"/>
<feature type="domain" description="Cupin type-2" evidence="1">
    <location>
        <begin position="40"/>
        <end position="100"/>
    </location>
</feature>
<dbReference type="Gene3D" id="2.60.120.10">
    <property type="entry name" value="Jelly Rolls"/>
    <property type="match status" value="1"/>
</dbReference>
<protein>
    <submittedName>
        <fullName evidence="2">Cupin domain-containing protein</fullName>
    </submittedName>
</protein>
<organism evidence="2 3">
    <name type="scientific">Fusibacter paucivorans</name>
    <dbReference type="NCBI Taxonomy" id="76009"/>
    <lineage>
        <taxon>Bacteria</taxon>
        <taxon>Bacillati</taxon>
        <taxon>Bacillota</taxon>
        <taxon>Clostridia</taxon>
        <taxon>Eubacteriales</taxon>
        <taxon>Eubacteriales Family XII. Incertae Sedis</taxon>
        <taxon>Fusibacter</taxon>
    </lineage>
</organism>
<evidence type="ECO:0000313" key="3">
    <source>
        <dbReference type="Proteomes" id="UP000746471"/>
    </source>
</evidence>
<accession>A0ABS5PSR5</accession>
<sequence>MAKIASGNWNESPWQEVRKGITRVVFGMEADGVCCTIGRVENGNEVKPHTHPNEQVALVLEGECDYYVDGVPYRLTPGSWVTVPSNVEHYIHVYDSPVPCMQMDIFTPDRPEYTESYSKFLEEVKKEK</sequence>
<dbReference type="InterPro" id="IPR011051">
    <property type="entry name" value="RmlC_Cupin_sf"/>
</dbReference>
<dbReference type="Proteomes" id="UP000746471">
    <property type="component" value="Unassembled WGS sequence"/>
</dbReference>
<dbReference type="SUPFAM" id="SSF51182">
    <property type="entry name" value="RmlC-like cupins"/>
    <property type="match status" value="1"/>
</dbReference>